<keyword evidence="2" id="KW-0560">Oxidoreductase</keyword>
<evidence type="ECO:0000313" key="5">
    <source>
        <dbReference type="EMBL" id="KAK1401233.1"/>
    </source>
</evidence>
<dbReference type="EMBL" id="JAUIZM010000001">
    <property type="protein sequence ID" value="KAK1401233.1"/>
    <property type="molecule type" value="Genomic_DNA"/>
</dbReference>
<gene>
    <name evidence="5" type="ORF">POM88_000838</name>
</gene>
<dbReference type="GO" id="GO:0005506">
    <property type="term" value="F:iron ion binding"/>
    <property type="evidence" value="ECO:0007669"/>
    <property type="project" value="InterPro"/>
</dbReference>
<sequence length="333" mass="37601">MSLLITWVLGIMPLLGCLLWWCNDFWFFLRLKTVKNEGGANSKSSTIIKLPPGHMGLPYFGELLSFLWYFRIVGRPDDFINSKRLKIRSFVSRAINLPQSLRRIAIMVQPRIIAALKSWSNQGTIVAYKEAKKVTFENIGTFFASLEPGPGLDTLDILFVGILGGLRASPINFPGSAFRHALQCREKATKFFKKELDKKRKKMSDKDSIRGDDNTDDLMDGLMGLMGLKDEEGKQLSDTEVLDNIVSLVVAGYESTSLAIMWALYNLAKYPNVLRKLREENMSLRKHKNGELLTSDDVAKLIYTNKVVEETIRMANIAAFISQLVIENSNEVP</sequence>
<dbReference type="Pfam" id="PF00067">
    <property type="entry name" value="p450"/>
    <property type="match status" value="1"/>
</dbReference>
<dbReference type="GO" id="GO:0009805">
    <property type="term" value="P:coumarin biosynthetic process"/>
    <property type="evidence" value="ECO:0007669"/>
    <property type="project" value="UniProtKB-ARBA"/>
</dbReference>
<dbReference type="GO" id="GO:0010268">
    <property type="term" value="P:brassinosteroid homeostasis"/>
    <property type="evidence" value="ECO:0007669"/>
    <property type="project" value="TreeGrafter"/>
</dbReference>
<dbReference type="InterPro" id="IPR036396">
    <property type="entry name" value="Cyt_P450_sf"/>
</dbReference>
<evidence type="ECO:0000256" key="3">
    <source>
        <dbReference type="ARBA" id="ARBA00023004"/>
    </source>
</evidence>
<evidence type="ECO:0000256" key="4">
    <source>
        <dbReference type="SAM" id="Phobius"/>
    </source>
</evidence>
<evidence type="ECO:0000313" key="6">
    <source>
        <dbReference type="Proteomes" id="UP001237642"/>
    </source>
</evidence>
<dbReference type="SUPFAM" id="SSF48264">
    <property type="entry name" value="Cytochrome P450"/>
    <property type="match status" value="1"/>
</dbReference>
<dbReference type="InterPro" id="IPR001128">
    <property type="entry name" value="Cyt_P450"/>
</dbReference>
<keyword evidence="3" id="KW-0408">Iron</keyword>
<comment type="caution">
    <text evidence="5">The sequence shown here is derived from an EMBL/GenBank/DDBJ whole genome shotgun (WGS) entry which is preliminary data.</text>
</comment>
<name>A0AAD8JDR7_9APIA</name>
<accession>A0AAD8JDR7</accession>
<proteinExistence type="predicted"/>
<reference evidence="5" key="2">
    <citation type="submission" date="2023-05" db="EMBL/GenBank/DDBJ databases">
        <authorList>
            <person name="Schelkunov M.I."/>
        </authorList>
    </citation>
    <scope>NUCLEOTIDE SEQUENCE</scope>
    <source>
        <strain evidence="5">Hsosn_3</strain>
        <tissue evidence="5">Leaf</tissue>
    </source>
</reference>
<dbReference type="PRINTS" id="PR00463">
    <property type="entry name" value="EP450I"/>
</dbReference>
<dbReference type="AlphaFoldDB" id="A0AAD8JDR7"/>
<organism evidence="5 6">
    <name type="scientific">Heracleum sosnowskyi</name>
    <dbReference type="NCBI Taxonomy" id="360622"/>
    <lineage>
        <taxon>Eukaryota</taxon>
        <taxon>Viridiplantae</taxon>
        <taxon>Streptophyta</taxon>
        <taxon>Embryophyta</taxon>
        <taxon>Tracheophyta</taxon>
        <taxon>Spermatophyta</taxon>
        <taxon>Magnoliopsida</taxon>
        <taxon>eudicotyledons</taxon>
        <taxon>Gunneridae</taxon>
        <taxon>Pentapetalae</taxon>
        <taxon>asterids</taxon>
        <taxon>campanulids</taxon>
        <taxon>Apiales</taxon>
        <taxon>Apiaceae</taxon>
        <taxon>Apioideae</taxon>
        <taxon>apioid superclade</taxon>
        <taxon>Tordylieae</taxon>
        <taxon>Tordyliinae</taxon>
        <taxon>Heracleum</taxon>
    </lineage>
</organism>
<evidence type="ECO:0000256" key="2">
    <source>
        <dbReference type="ARBA" id="ARBA00023002"/>
    </source>
</evidence>
<feature type="transmembrane region" description="Helical" evidence="4">
    <location>
        <begin position="6"/>
        <end position="29"/>
    </location>
</feature>
<dbReference type="GO" id="GO:0020037">
    <property type="term" value="F:heme binding"/>
    <property type="evidence" value="ECO:0007669"/>
    <property type="project" value="InterPro"/>
</dbReference>
<dbReference type="PANTHER" id="PTHR24286">
    <property type="entry name" value="CYTOCHROME P450 26"/>
    <property type="match status" value="1"/>
</dbReference>
<dbReference type="PANTHER" id="PTHR24286:SF12">
    <property type="entry name" value="CYTOCHROME P450 FAMILY PROTEIN, EXPRESSED"/>
    <property type="match status" value="1"/>
</dbReference>
<protein>
    <submittedName>
        <fullName evidence="5">Ent-kaurenoic acid oxidase 1-like</fullName>
    </submittedName>
</protein>
<dbReference type="Proteomes" id="UP001237642">
    <property type="component" value="Unassembled WGS sequence"/>
</dbReference>
<reference evidence="5" key="1">
    <citation type="submission" date="2023-02" db="EMBL/GenBank/DDBJ databases">
        <title>Genome of toxic invasive species Heracleum sosnowskyi carries increased number of genes despite the absence of recent whole-genome duplications.</title>
        <authorList>
            <person name="Schelkunov M."/>
            <person name="Shtratnikova V."/>
            <person name="Makarenko M."/>
            <person name="Klepikova A."/>
            <person name="Omelchenko D."/>
            <person name="Novikova G."/>
            <person name="Obukhova E."/>
            <person name="Bogdanov V."/>
            <person name="Penin A."/>
            <person name="Logacheva M."/>
        </authorList>
    </citation>
    <scope>NUCLEOTIDE SEQUENCE</scope>
    <source>
        <strain evidence="5">Hsosn_3</strain>
        <tissue evidence="5">Leaf</tissue>
    </source>
</reference>
<keyword evidence="4" id="KW-0812">Transmembrane</keyword>
<dbReference type="GO" id="GO:0016132">
    <property type="term" value="P:brassinosteroid biosynthetic process"/>
    <property type="evidence" value="ECO:0007669"/>
    <property type="project" value="TreeGrafter"/>
</dbReference>
<keyword evidence="1" id="KW-0479">Metal-binding</keyword>
<dbReference type="GO" id="GO:0004497">
    <property type="term" value="F:monooxygenase activity"/>
    <property type="evidence" value="ECO:0007669"/>
    <property type="project" value="InterPro"/>
</dbReference>
<keyword evidence="4" id="KW-1133">Transmembrane helix</keyword>
<dbReference type="InterPro" id="IPR002401">
    <property type="entry name" value="Cyt_P450_E_grp-I"/>
</dbReference>
<evidence type="ECO:0000256" key="1">
    <source>
        <dbReference type="ARBA" id="ARBA00022723"/>
    </source>
</evidence>
<keyword evidence="6" id="KW-1185">Reference proteome</keyword>
<dbReference type="Gene3D" id="1.10.630.10">
    <property type="entry name" value="Cytochrome P450"/>
    <property type="match status" value="1"/>
</dbReference>
<dbReference type="GO" id="GO:0016125">
    <property type="term" value="P:sterol metabolic process"/>
    <property type="evidence" value="ECO:0007669"/>
    <property type="project" value="TreeGrafter"/>
</dbReference>
<keyword evidence="4" id="KW-0472">Membrane</keyword>
<dbReference type="GO" id="GO:0016705">
    <property type="term" value="F:oxidoreductase activity, acting on paired donors, with incorporation or reduction of molecular oxygen"/>
    <property type="evidence" value="ECO:0007669"/>
    <property type="project" value="InterPro"/>
</dbReference>